<reference evidence="3" key="1">
    <citation type="journal article" date="2019" name="J Environ">
        <title>Genetic characterization and potential molecular dissemination mechanism of tet (31) gene in Aeromonas caviae from an oxytetracycline wastewater treatment system.</title>
        <authorList>
            <person name="Shi Y."/>
            <person name="Tian Z."/>
            <person name="Leclercq S.O."/>
            <person name="Zhang H."/>
            <person name="Yang M."/>
            <person name="Zhang Y."/>
        </authorList>
    </citation>
    <scope>NUCLEOTIDE SEQUENCE</scope>
    <source>
        <strain evidence="3">T25-39</strain>
    </source>
</reference>
<evidence type="ECO:0000259" key="2">
    <source>
        <dbReference type="Pfam" id="PF18932"/>
    </source>
</evidence>
<dbReference type="Proteomes" id="UP000266778">
    <property type="component" value="Chromosome"/>
</dbReference>
<dbReference type="AlphaFoldDB" id="A0A7U5Y6E7"/>
<evidence type="ECO:0000256" key="1">
    <source>
        <dbReference type="SAM" id="MobiDB-lite"/>
    </source>
</evidence>
<organism evidence="3 4">
    <name type="scientific">Aeromonas caviae</name>
    <name type="common">Aeromonas punctata</name>
    <dbReference type="NCBI Taxonomy" id="648"/>
    <lineage>
        <taxon>Bacteria</taxon>
        <taxon>Pseudomonadati</taxon>
        <taxon>Pseudomonadota</taxon>
        <taxon>Gammaproteobacteria</taxon>
        <taxon>Aeromonadales</taxon>
        <taxon>Aeromonadaceae</taxon>
        <taxon>Aeromonas</taxon>
    </lineage>
</organism>
<feature type="domain" description="DUF5681" evidence="2">
    <location>
        <begin position="8"/>
        <end position="65"/>
    </location>
</feature>
<dbReference type="Pfam" id="PF18932">
    <property type="entry name" value="DUF5681"/>
    <property type="match status" value="1"/>
</dbReference>
<evidence type="ECO:0000313" key="4">
    <source>
        <dbReference type="Proteomes" id="UP000266778"/>
    </source>
</evidence>
<dbReference type="InterPro" id="IPR043736">
    <property type="entry name" value="DUF5681"/>
</dbReference>
<feature type="region of interest" description="Disordered" evidence="1">
    <location>
        <begin position="8"/>
        <end position="32"/>
    </location>
</feature>
<gene>
    <name evidence="3" type="ORF">C1C91_05745</name>
</gene>
<sequence>MDNRIVVKGRFRKGESGNPAGRPKGAKGKRNQIPEELTADALAKLAALVAEGDTQAIRMVLDRVIPTLRAVTAAGSLDAELIQMKIKELGEFEARLAALEEASRD</sequence>
<dbReference type="EMBL" id="CP025706">
    <property type="protein sequence ID" value="AXB04575.1"/>
    <property type="molecule type" value="Genomic_DNA"/>
</dbReference>
<proteinExistence type="predicted"/>
<accession>A0A7U5Y6E7</accession>
<name>A0A7U5Y6E7_AERCA</name>
<evidence type="ECO:0000313" key="3">
    <source>
        <dbReference type="EMBL" id="AXB04575.1"/>
    </source>
</evidence>
<protein>
    <recommendedName>
        <fullName evidence="2">DUF5681 domain-containing protein</fullName>
    </recommendedName>
</protein>